<feature type="transmembrane region" description="Helical" evidence="6">
    <location>
        <begin position="42"/>
        <end position="60"/>
    </location>
</feature>
<comment type="subcellular location">
    <subcellularLocation>
        <location evidence="1">Cell membrane</location>
        <topology evidence="1">Multi-pass membrane protein</topology>
    </subcellularLocation>
</comment>
<comment type="caution">
    <text evidence="8">The sequence shown here is derived from an EMBL/GenBank/DDBJ whole genome shotgun (WGS) entry which is preliminary data.</text>
</comment>
<dbReference type="GO" id="GO:0005886">
    <property type="term" value="C:plasma membrane"/>
    <property type="evidence" value="ECO:0007669"/>
    <property type="project" value="UniProtKB-SubCell"/>
</dbReference>
<evidence type="ECO:0000313" key="9">
    <source>
        <dbReference type="Proteomes" id="UP000239724"/>
    </source>
</evidence>
<evidence type="ECO:0000256" key="6">
    <source>
        <dbReference type="SAM" id="Phobius"/>
    </source>
</evidence>
<evidence type="ECO:0000313" key="8">
    <source>
        <dbReference type="EMBL" id="PPQ36642.1"/>
    </source>
</evidence>
<dbReference type="PANTHER" id="PTHR34187">
    <property type="entry name" value="FGR18P"/>
    <property type="match status" value="1"/>
</dbReference>
<dbReference type="AlphaFoldDB" id="A0A2S6NLX6"/>
<evidence type="ECO:0000256" key="1">
    <source>
        <dbReference type="ARBA" id="ARBA00004651"/>
    </source>
</evidence>
<evidence type="ECO:0000256" key="5">
    <source>
        <dbReference type="ARBA" id="ARBA00023136"/>
    </source>
</evidence>
<feature type="transmembrane region" description="Helical" evidence="6">
    <location>
        <begin position="80"/>
        <end position="101"/>
    </location>
</feature>
<dbReference type="PANTHER" id="PTHR34187:SF2">
    <property type="entry name" value="DUF202 DOMAIN-CONTAINING PROTEIN"/>
    <property type="match status" value="1"/>
</dbReference>
<keyword evidence="4 6" id="KW-1133">Transmembrane helix</keyword>
<sequence length="150" mass="16584">MSDSGTTKHAPIGGRFEARVTADSHMAWVRTRLALERTMMSWLRTAVSLIGFGFAIVQFFEHLQQFSGAQPALLPRGPLYLGLALIACGVLALLVSIWQYVWTVRYMWNEMFVPIAGLKRDGMKSPVVAVAVLLVCIGLYAFAAVLLRLV</sequence>
<feature type="transmembrane region" description="Helical" evidence="6">
    <location>
        <begin position="127"/>
        <end position="147"/>
    </location>
</feature>
<reference evidence="8 9" key="1">
    <citation type="journal article" date="2018" name="Arch. Microbiol.">
        <title>New insights into the metabolic potential of the phototrophic purple bacterium Rhodopila globiformis DSM 161(T) from its draft genome sequence and evidence for a vanadium-dependent nitrogenase.</title>
        <authorList>
            <person name="Imhoff J.F."/>
            <person name="Rahn T."/>
            <person name="Kunzel S."/>
            <person name="Neulinger S.C."/>
        </authorList>
    </citation>
    <scope>NUCLEOTIDE SEQUENCE [LARGE SCALE GENOMIC DNA]</scope>
    <source>
        <strain evidence="8 9">DSM 161</strain>
    </source>
</reference>
<dbReference type="OrthoDB" id="582337at2"/>
<proteinExistence type="predicted"/>
<gene>
    <name evidence="8" type="ORF">CCS01_04575</name>
</gene>
<evidence type="ECO:0000256" key="3">
    <source>
        <dbReference type="ARBA" id="ARBA00022692"/>
    </source>
</evidence>
<feature type="domain" description="DUF202" evidence="7">
    <location>
        <begin position="30"/>
        <end position="105"/>
    </location>
</feature>
<dbReference type="EMBL" id="NHRY01000055">
    <property type="protein sequence ID" value="PPQ36642.1"/>
    <property type="molecule type" value="Genomic_DNA"/>
</dbReference>
<keyword evidence="5 6" id="KW-0472">Membrane</keyword>
<keyword evidence="9" id="KW-1185">Reference proteome</keyword>
<dbReference type="InterPro" id="IPR052053">
    <property type="entry name" value="IM_YidH-like"/>
</dbReference>
<organism evidence="8 9">
    <name type="scientific">Rhodopila globiformis</name>
    <name type="common">Rhodopseudomonas globiformis</name>
    <dbReference type="NCBI Taxonomy" id="1071"/>
    <lineage>
        <taxon>Bacteria</taxon>
        <taxon>Pseudomonadati</taxon>
        <taxon>Pseudomonadota</taxon>
        <taxon>Alphaproteobacteria</taxon>
        <taxon>Acetobacterales</taxon>
        <taxon>Acetobacteraceae</taxon>
        <taxon>Rhodopila</taxon>
    </lineage>
</organism>
<keyword evidence="2" id="KW-1003">Cell membrane</keyword>
<evidence type="ECO:0000259" key="7">
    <source>
        <dbReference type="Pfam" id="PF02656"/>
    </source>
</evidence>
<keyword evidence="3 6" id="KW-0812">Transmembrane</keyword>
<dbReference type="InterPro" id="IPR003807">
    <property type="entry name" value="DUF202"/>
</dbReference>
<dbReference type="Proteomes" id="UP000239724">
    <property type="component" value="Unassembled WGS sequence"/>
</dbReference>
<name>A0A2S6NLX6_RHOGL</name>
<dbReference type="Pfam" id="PF02656">
    <property type="entry name" value="DUF202"/>
    <property type="match status" value="1"/>
</dbReference>
<accession>A0A2S6NLX6</accession>
<evidence type="ECO:0000256" key="2">
    <source>
        <dbReference type="ARBA" id="ARBA00022475"/>
    </source>
</evidence>
<protein>
    <recommendedName>
        <fullName evidence="7">DUF202 domain-containing protein</fullName>
    </recommendedName>
</protein>
<evidence type="ECO:0000256" key="4">
    <source>
        <dbReference type="ARBA" id="ARBA00022989"/>
    </source>
</evidence>